<feature type="domain" description="Reverse transcriptase Ty1/copia-type" evidence="2">
    <location>
        <begin position="186"/>
        <end position="241"/>
    </location>
</feature>
<feature type="region of interest" description="Disordered" evidence="1">
    <location>
        <begin position="58"/>
        <end position="143"/>
    </location>
</feature>
<dbReference type="Proteomes" id="UP000657918">
    <property type="component" value="Unassembled WGS sequence"/>
</dbReference>
<proteinExistence type="predicted"/>
<organism evidence="3 4">
    <name type="scientific">Salix dunnii</name>
    <dbReference type="NCBI Taxonomy" id="1413687"/>
    <lineage>
        <taxon>Eukaryota</taxon>
        <taxon>Viridiplantae</taxon>
        <taxon>Streptophyta</taxon>
        <taxon>Embryophyta</taxon>
        <taxon>Tracheophyta</taxon>
        <taxon>Spermatophyta</taxon>
        <taxon>Magnoliopsida</taxon>
        <taxon>eudicotyledons</taxon>
        <taxon>Gunneridae</taxon>
        <taxon>Pentapetalae</taxon>
        <taxon>rosids</taxon>
        <taxon>fabids</taxon>
        <taxon>Malpighiales</taxon>
        <taxon>Salicaceae</taxon>
        <taxon>Saliceae</taxon>
        <taxon>Salix</taxon>
    </lineage>
</organism>
<dbReference type="PANTHER" id="PTHR11439:SF470">
    <property type="entry name" value="CYSTEINE-RICH RLK (RECEPTOR-LIKE PROTEIN KINASE) 8"/>
    <property type="match status" value="1"/>
</dbReference>
<sequence>MVMNTQSPLLSSSCSTENDNIIPHIPLVTDVSGHDHSPASAESISFIPEISNVPNSFSTDHITASENSFPEIPEPDDIPHDHSPANHAHSPAPTDTIPRASEVDNIPYNSPSDHNHLPAPYPPQETDIISVTSGSSPSSALQSDSSLFFEQHPMVTRAQQGIHKPNPRYALVLERGDIPAEPHNLLHYEFAMKDLGSIHHFLGIEIQRHNNSLHLSQVHYAYSILDKTQMLDCKPMTTPMESKTKGLLDNTPYSDPTFYRSIVGALQYLTLTRPDLSFCVNYVSQFLQSPSLANMKMWHCTKAWRFLSTISEERVPVLPSKFIPNMFFLDLDLNLTPACWSSTALGMARFS</sequence>
<dbReference type="AlphaFoldDB" id="A0A835N9D6"/>
<accession>A0A835N9D6</accession>
<evidence type="ECO:0000313" key="4">
    <source>
        <dbReference type="Proteomes" id="UP000657918"/>
    </source>
</evidence>
<dbReference type="InterPro" id="IPR013103">
    <property type="entry name" value="RVT_2"/>
</dbReference>
<protein>
    <recommendedName>
        <fullName evidence="2">Reverse transcriptase Ty1/copia-type domain-containing protein</fullName>
    </recommendedName>
</protein>
<evidence type="ECO:0000259" key="2">
    <source>
        <dbReference type="Pfam" id="PF07727"/>
    </source>
</evidence>
<comment type="caution">
    <text evidence="3">The sequence shown here is derived from an EMBL/GenBank/DDBJ whole genome shotgun (WGS) entry which is preliminary data.</text>
</comment>
<evidence type="ECO:0000313" key="3">
    <source>
        <dbReference type="EMBL" id="KAF9688687.1"/>
    </source>
</evidence>
<dbReference type="EMBL" id="JADGMS010000001">
    <property type="protein sequence ID" value="KAF9688687.1"/>
    <property type="molecule type" value="Genomic_DNA"/>
</dbReference>
<reference evidence="3 4" key="1">
    <citation type="submission" date="2020-10" db="EMBL/GenBank/DDBJ databases">
        <title>Plant Genome Project.</title>
        <authorList>
            <person name="Zhang R.-G."/>
        </authorList>
    </citation>
    <scope>NUCLEOTIDE SEQUENCE [LARGE SCALE GENOMIC DNA]</scope>
    <source>
        <strain evidence="3">FAFU-HL-1</strain>
        <tissue evidence="3">Leaf</tissue>
    </source>
</reference>
<dbReference type="PANTHER" id="PTHR11439">
    <property type="entry name" value="GAG-POL-RELATED RETROTRANSPOSON"/>
    <property type="match status" value="1"/>
</dbReference>
<gene>
    <name evidence="3" type="ORF">SADUNF_Sadunf01G0014100</name>
</gene>
<feature type="compositionally biased region" description="Low complexity" evidence="1">
    <location>
        <begin position="130"/>
        <end position="143"/>
    </location>
</feature>
<feature type="compositionally biased region" description="Polar residues" evidence="1">
    <location>
        <begin position="58"/>
        <end position="68"/>
    </location>
</feature>
<dbReference type="OrthoDB" id="414945at2759"/>
<evidence type="ECO:0000256" key="1">
    <source>
        <dbReference type="SAM" id="MobiDB-lite"/>
    </source>
</evidence>
<keyword evidence="4" id="KW-1185">Reference proteome</keyword>
<name>A0A835N9D6_9ROSI</name>
<dbReference type="Pfam" id="PF07727">
    <property type="entry name" value="RVT_2"/>
    <property type="match status" value="1"/>
</dbReference>